<dbReference type="EMBL" id="CAUOFW020001411">
    <property type="protein sequence ID" value="CAK9144631.1"/>
    <property type="molecule type" value="Genomic_DNA"/>
</dbReference>
<organism evidence="1 2">
    <name type="scientific">Ilex paraguariensis</name>
    <name type="common">yerba mate</name>
    <dbReference type="NCBI Taxonomy" id="185542"/>
    <lineage>
        <taxon>Eukaryota</taxon>
        <taxon>Viridiplantae</taxon>
        <taxon>Streptophyta</taxon>
        <taxon>Embryophyta</taxon>
        <taxon>Tracheophyta</taxon>
        <taxon>Spermatophyta</taxon>
        <taxon>Magnoliopsida</taxon>
        <taxon>eudicotyledons</taxon>
        <taxon>Gunneridae</taxon>
        <taxon>Pentapetalae</taxon>
        <taxon>asterids</taxon>
        <taxon>campanulids</taxon>
        <taxon>Aquifoliales</taxon>
        <taxon>Aquifoliaceae</taxon>
        <taxon>Ilex</taxon>
    </lineage>
</organism>
<keyword evidence="2" id="KW-1185">Reference proteome</keyword>
<gene>
    <name evidence="1" type="ORF">ILEXP_LOCUS12386</name>
</gene>
<accession>A0ABC8RI26</accession>
<evidence type="ECO:0000313" key="2">
    <source>
        <dbReference type="Proteomes" id="UP001642360"/>
    </source>
</evidence>
<reference evidence="1 2" key="1">
    <citation type="submission" date="2024-02" db="EMBL/GenBank/DDBJ databases">
        <authorList>
            <person name="Vignale AGUSTIN F."/>
            <person name="Sosa J E."/>
            <person name="Modenutti C."/>
        </authorList>
    </citation>
    <scope>NUCLEOTIDE SEQUENCE [LARGE SCALE GENOMIC DNA]</scope>
</reference>
<protein>
    <submittedName>
        <fullName evidence="1">Uncharacterized protein</fullName>
    </submittedName>
</protein>
<comment type="caution">
    <text evidence="1">The sequence shown here is derived from an EMBL/GenBank/DDBJ whole genome shotgun (WGS) entry which is preliminary data.</text>
</comment>
<proteinExistence type="predicted"/>
<dbReference type="Proteomes" id="UP001642360">
    <property type="component" value="Unassembled WGS sequence"/>
</dbReference>
<sequence>MFFGAAIEDFYISLCRKAPPTEGFVAKQFFTLDLFGPKDSPSSSTSTGLFGSLFSSSSTGHGKSRIWEVNMTMPNMELQLYDSKWMHTLQGQEFHISK</sequence>
<dbReference type="AlphaFoldDB" id="A0ABC8RI26"/>
<name>A0ABC8RI26_9AQUA</name>
<evidence type="ECO:0000313" key="1">
    <source>
        <dbReference type="EMBL" id="CAK9144631.1"/>
    </source>
</evidence>